<reference evidence="2 3" key="1">
    <citation type="submission" date="2012-02" db="EMBL/GenBank/DDBJ databases">
        <title>Complete genome sequence of Actinoplanes missouriensis 431 (= NBRC 102363).</title>
        <authorList>
            <person name="Ohnishi Y."/>
            <person name="Ishikawa J."/>
            <person name="Sekine M."/>
            <person name="Hosoyama A."/>
            <person name="Harada T."/>
            <person name="Narita H."/>
            <person name="Hata T."/>
            <person name="Konno Y."/>
            <person name="Tutikane K."/>
            <person name="Fujita N."/>
            <person name="Horinouchi S."/>
            <person name="Hayakawa M."/>
        </authorList>
    </citation>
    <scope>NUCLEOTIDE SEQUENCE [LARGE SCALE GENOMIC DNA]</scope>
    <source>
        <strain evidence="3">ATCC 14538 / DSM 43046 / CBS 188.64 / JCM 3121 / NBRC 102363 / NCIMB 12654 / NRRL B-3342 / UNCC 431</strain>
    </source>
</reference>
<evidence type="ECO:0000313" key="3">
    <source>
        <dbReference type="Proteomes" id="UP000007882"/>
    </source>
</evidence>
<keyword evidence="3" id="KW-1185">Reference proteome</keyword>
<evidence type="ECO:0000313" key="2">
    <source>
        <dbReference type="EMBL" id="BAL85679.1"/>
    </source>
</evidence>
<protein>
    <submittedName>
        <fullName evidence="2">Uncharacterized protein</fullName>
    </submittedName>
</protein>
<name>I0GY42_ACTM4</name>
<accession>I0GY42</accession>
<evidence type="ECO:0000256" key="1">
    <source>
        <dbReference type="SAM" id="MobiDB-lite"/>
    </source>
</evidence>
<dbReference type="Proteomes" id="UP000007882">
    <property type="component" value="Chromosome"/>
</dbReference>
<proteinExistence type="predicted"/>
<dbReference type="HOGENOM" id="CLU_1307940_0_0_11"/>
<dbReference type="STRING" id="512565.AMIS_4590"/>
<organism evidence="2 3">
    <name type="scientific">Actinoplanes missouriensis (strain ATCC 14538 / DSM 43046 / CBS 188.64 / JCM 3121 / NBRC 102363 / NCIMB 12654 / NRRL B-3342 / UNCC 431)</name>
    <dbReference type="NCBI Taxonomy" id="512565"/>
    <lineage>
        <taxon>Bacteria</taxon>
        <taxon>Bacillati</taxon>
        <taxon>Actinomycetota</taxon>
        <taxon>Actinomycetes</taxon>
        <taxon>Micromonosporales</taxon>
        <taxon>Micromonosporaceae</taxon>
        <taxon>Actinoplanes</taxon>
    </lineage>
</organism>
<feature type="compositionally biased region" description="Polar residues" evidence="1">
    <location>
        <begin position="172"/>
        <end position="184"/>
    </location>
</feature>
<gene>
    <name evidence="2" type="ordered locus">AMIS_4590</name>
</gene>
<sequence>MVPGFRVTHAVGACHAVVGSVASGGMCHVVVGWSPVSRVGGIVSARPLQEGGTESGTWAFQGWPQDGGVSGAWLGAVGGCQEARVSSFQPVPGSTGGDAAGQAPGALTPSAAHGSRPLAGRSREACAPPGSAGGAGQAACAPPGSPDAGKDECGTEGSAGKDGCGTAPADGDQSSGTEFGSGTSAGHVARSACGARGCAPDGRPGAYGSC</sequence>
<dbReference type="EMBL" id="AP012319">
    <property type="protein sequence ID" value="BAL85679.1"/>
    <property type="molecule type" value="Genomic_DNA"/>
</dbReference>
<feature type="region of interest" description="Disordered" evidence="1">
    <location>
        <begin position="87"/>
        <end position="188"/>
    </location>
</feature>
<dbReference type="AlphaFoldDB" id="I0GY42"/>
<dbReference type="KEGG" id="ams:AMIS_4590"/>